<dbReference type="Gene3D" id="3.40.50.300">
    <property type="entry name" value="P-loop containing nucleotide triphosphate hydrolases"/>
    <property type="match status" value="2"/>
</dbReference>
<dbReference type="FunFam" id="3.40.50.300:FF:001247">
    <property type="entry name" value="Erythrocyte membrane-associated antigen"/>
    <property type="match status" value="1"/>
</dbReference>
<name>C5DN50_LACTC</name>
<feature type="compositionally biased region" description="Basic residues" evidence="2">
    <location>
        <begin position="167"/>
        <end position="194"/>
    </location>
</feature>
<feature type="domain" description="DNA2/NAM7 helicase-like C-terminal" evidence="4">
    <location>
        <begin position="824"/>
        <end position="1053"/>
    </location>
</feature>
<dbReference type="InterPro" id="IPR047187">
    <property type="entry name" value="SF1_C_Upf1"/>
</dbReference>
<feature type="compositionally biased region" description="Basic and acidic residues" evidence="2">
    <location>
        <begin position="306"/>
        <end position="315"/>
    </location>
</feature>
<dbReference type="PANTHER" id="PTHR10887:SF317">
    <property type="entry name" value="ATP-DEPENDENT RNA HELICASE ECM32-RELATED"/>
    <property type="match status" value="1"/>
</dbReference>
<organism evidence="5 6">
    <name type="scientific">Lachancea thermotolerans (strain ATCC 56472 / CBS 6340 / NRRL Y-8284)</name>
    <name type="common">Yeast</name>
    <name type="synonym">Kluyveromyces thermotolerans</name>
    <dbReference type="NCBI Taxonomy" id="559295"/>
    <lineage>
        <taxon>Eukaryota</taxon>
        <taxon>Fungi</taxon>
        <taxon>Dikarya</taxon>
        <taxon>Ascomycota</taxon>
        <taxon>Saccharomycotina</taxon>
        <taxon>Saccharomycetes</taxon>
        <taxon>Saccharomycetales</taxon>
        <taxon>Saccharomycetaceae</taxon>
        <taxon>Lachancea</taxon>
    </lineage>
</organism>
<feature type="region of interest" description="Disordered" evidence="2">
    <location>
        <begin position="229"/>
        <end position="410"/>
    </location>
</feature>
<evidence type="ECO:0000313" key="5">
    <source>
        <dbReference type="EMBL" id="CAR25211.1"/>
    </source>
</evidence>
<feature type="compositionally biased region" description="Polar residues" evidence="2">
    <location>
        <begin position="237"/>
        <end position="252"/>
    </location>
</feature>
<keyword evidence="6" id="KW-1185">Reference proteome</keyword>
<dbReference type="InParanoid" id="C5DN50"/>
<dbReference type="AlphaFoldDB" id="C5DN50"/>
<dbReference type="Pfam" id="PF13086">
    <property type="entry name" value="AAA_11"/>
    <property type="match status" value="2"/>
</dbReference>
<protein>
    <submittedName>
        <fullName evidence="5">KLTH0G14190p</fullName>
    </submittedName>
</protein>
<dbReference type="GO" id="GO:0005737">
    <property type="term" value="C:cytoplasm"/>
    <property type="evidence" value="ECO:0007669"/>
    <property type="project" value="TreeGrafter"/>
</dbReference>
<feature type="domain" description="DNA2/NAM7 helicase helicase" evidence="3">
    <location>
        <begin position="611"/>
        <end position="712"/>
    </location>
</feature>
<evidence type="ECO:0000259" key="3">
    <source>
        <dbReference type="Pfam" id="PF13086"/>
    </source>
</evidence>
<feature type="domain" description="DNA2/NAM7 helicase helicase" evidence="3">
    <location>
        <begin position="737"/>
        <end position="817"/>
    </location>
</feature>
<dbReference type="InterPro" id="IPR041679">
    <property type="entry name" value="DNA2/NAM7-like_C"/>
</dbReference>
<dbReference type="InterPro" id="IPR027417">
    <property type="entry name" value="P-loop_NTPase"/>
</dbReference>
<keyword evidence="1" id="KW-0067">ATP-binding</keyword>
<dbReference type="GeneID" id="8293933"/>
<proteinExistence type="predicted"/>
<reference evidence="5 6" key="1">
    <citation type="journal article" date="2009" name="Genome Res.">
        <title>Comparative genomics of protoploid Saccharomycetaceae.</title>
        <authorList>
            <consortium name="The Genolevures Consortium"/>
            <person name="Souciet J.-L."/>
            <person name="Dujon B."/>
            <person name="Gaillardin C."/>
            <person name="Johnston M."/>
            <person name="Baret P.V."/>
            <person name="Cliften P."/>
            <person name="Sherman D.J."/>
            <person name="Weissenbach J."/>
            <person name="Westhof E."/>
            <person name="Wincker P."/>
            <person name="Jubin C."/>
            <person name="Poulain J."/>
            <person name="Barbe V."/>
            <person name="Segurens B."/>
            <person name="Artiguenave F."/>
            <person name="Anthouard V."/>
            <person name="Vacherie B."/>
            <person name="Val M.-E."/>
            <person name="Fulton R.S."/>
            <person name="Minx P."/>
            <person name="Wilson R."/>
            <person name="Durrens P."/>
            <person name="Jean G."/>
            <person name="Marck C."/>
            <person name="Martin T."/>
            <person name="Nikolski M."/>
            <person name="Rolland T."/>
            <person name="Seret M.-L."/>
            <person name="Casaregola S."/>
            <person name="Despons L."/>
            <person name="Fairhead C."/>
            <person name="Fischer G."/>
            <person name="Lafontaine I."/>
            <person name="Leh V."/>
            <person name="Lemaire M."/>
            <person name="de Montigny J."/>
            <person name="Neuveglise C."/>
            <person name="Thierry A."/>
            <person name="Blanc-Lenfle I."/>
            <person name="Bleykasten C."/>
            <person name="Diffels J."/>
            <person name="Fritsch E."/>
            <person name="Frangeul L."/>
            <person name="Goeffon A."/>
            <person name="Jauniaux N."/>
            <person name="Kachouri-Lafond R."/>
            <person name="Payen C."/>
            <person name="Potier S."/>
            <person name="Pribylova L."/>
            <person name="Ozanne C."/>
            <person name="Richard G.-F."/>
            <person name="Sacerdot C."/>
            <person name="Straub M.-L."/>
            <person name="Talla E."/>
        </authorList>
    </citation>
    <scope>NUCLEOTIDE SEQUENCE [LARGE SCALE GENOMIC DNA]</scope>
    <source>
        <strain evidence="6">ATCC 56472 / CBS 6340 / NRRL Y-8284</strain>
    </source>
</reference>
<dbReference type="eggNOG" id="KOG1802">
    <property type="taxonomic scope" value="Eukaryota"/>
</dbReference>
<dbReference type="SUPFAM" id="SSF52540">
    <property type="entry name" value="P-loop containing nucleoside triphosphate hydrolases"/>
    <property type="match status" value="1"/>
</dbReference>
<evidence type="ECO:0000259" key="4">
    <source>
        <dbReference type="Pfam" id="PF13087"/>
    </source>
</evidence>
<feature type="region of interest" description="Disordered" evidence="2">
    <location>
        <begin position="167"/>
        <end position="202"/>
    </location>
</feature>
<gene>
    <name evidence="5" type="ordered locus">KLTH0G14190g</name>
</gene>
<dbReference type="CDD" id="cd18808">
    <property type="entry name" value="SF1_C_Upf1"/>
    <property type="match status" value="1"/>
</dbReference>
<sequence>MSETNFQAFRCLTCDLCAEPQETMKHLSATRHKTIVSLPSEEEVCCEECQNNNVHLLQIIRFGGEDIDLLCTSCFSRDYAESEKPSTVYSLANGSLLKNWQRYVKVRDCCCGECGKESKLNVNNKGNVLCDSCLSKKANVKDYVSESSGKFLYTLLGIQDVSNGKSVYKKGGRKIGRGQKGKGRTAGKTRKPREKKPLTRLEEMAKDAYETKKVNSIISSDSNISLRSFKGIKASKNDTPNGERNSNANRQMKQMKPAVNKGPKSGSKGLAKPKNSPINPSLKSKNSQKVHENLTSSAKTKPSSTIEKKAIEEKQALGSESRFQKRKAPITASKSTPASKNRAGKTPTKIEQTKGERPNLGKTRTGPGKASGGKDLSPKGALKSNANTKNPVKSLPKPPINTKGNEQQMVPTEETASVEDFEEGAPIKRFTQYIPKKSYSTLKDYFNEFSFALFLEGRLENDFLQDFQITWPKNAQEQAFVVNMKADSSEVKKLLPPNLVKLGRLPFTNQQPLMLTDQDETKVWYAYVRELESRKNNITLLLELYSWNKLPLPIKAGNSHFKLLPCSAQVNRIMFAMTRVQNPKFIKLLLGQESIKQLNFNNRLQFTKDTFNESQKAAIQHVLNNSITVLQGPPGTGKTSTIEEIILQLIENFHTLPILCVAASNIAIDNIAEKFMENRPDIKILRIVSQSKESQYNPKHMLGKICLHNIVYEQLPADMKDNISKLRSGVPGLVSKNQYNKLLSTQNAISDRYIAQAQIIFTTNIASGGRQLKAIRELPAVIMDESTQSSEVSTLVPLSLPGIKRFVFVGDEKQLSSFSNVPQLEMSLFERILTNGTYEKPHMLDTQYRMHPAISEFPIAKFYEGKLKDGVTAEDKKWPGISYPLFFYQCNQGSENKVFNSKRGMRGFTYNNAHEAEYILAVLHKLILEKGVKTDEIGVITPYSSQRDLISEMLVKDPIVNPSGKAMEQEMDKDDALGGGESVSGSANKVTINIVNGVYVATVDSFQGHEKSFVLFSCVRNNSENKIGFVKDRRRMNVALTRAKNGLVVVGNKDVMKKGDQLWADYINYLEEKEVIFETLDNY</sequence>
<dbReference type="PANTHER" id="PTHR10887">
    <property type="entry name" value="DNA2/NAM7 HELICASE FAMILY"/>
    <property type="match status" value="1"/>
</dbReference>
<dbReference type="RefSeq" id="XP_002555648.1">
    <property type="nucleotide sequence ID" value="XM_002555602.1"/>
</dbReference>
<evidence type="ECO:0000313" key="6">
    <source>
        <dbReference type="Proteomes" id="UP000002036"/>
    </source>
</evidence>
<keyword evidence="1" id="KW-0547">Nucleotide-binding</keyword>
<accession>C5DN50</accession>
<dbReference type="OrthoDB" id="6513042at2759"/>
<dbReference type="GO" id="GO:0000184">
    <property type="term" value="P:nuclear-transcribed mRNA catabolic process, nonsense-mediated decay"/>
    <property type="evidence" value="ECO:0007669"/>
    <property type="project" value="TreeGrafter"/>
</dbReference>
<dbReference type="Pfam" id="PF13087">
    <property type="entry name" value="AAA_12"/>
    <property type="match status" value="1"/>
</dbReference>
<dbReference type="InterPro" id="IPR045055">
    <property type="entry name" value="DNA2/NAM7-like"/>
</dbReference>
<dbReference type="Proteomes" id="UP000002036">
    <property type="component" value="Chromosome G"/>
</dbReference>
<dbReference type="STRING" id="559295.C5DN50"/>
<dbReference type="EMBL" id="CU928171">
    <property type="protein sequence ID" value="CAR25211.1"/>
    <property type="molecule type" value="Genomic_DNA"/>
</dbReference>
<dbReference type="GO" id="GO:0003724">
    <property type="term" value="F:RNA helicase activity"/>
    <property type="evidence" value="ECO:0007669"/>
    <property type="project" value="TreeGrafter"/>
</dbReference>
<keyword evidence="1" id="KW-0347">Helicase</keyword>
<evidence type="ECO:0000256" key="2">
    <source>
        <dbReference type="SAM" id="MobiDB-lite"/>
    </source>
</evidence>
<dbReference type="FunFam" id="3.40.50.300:FF:002019">
    <property type="entry name" value="DNA helicase I"/>
    <property type="match status" value="1"/>
</dbReference>
<dbReference type="FunCoup" id="C5DN50">
    <property type="interactions" value="51"/>
</dbReference>
<dbReference type="OMA" id="HPLGKIC"/>
<dbReference type="InterPro" id="IPR041677">
    <property type="entry name" value="DNA2/NAM7_AAA_11"/>
</dbReference>
<dbReference type="HOGENOM" id="CLU_010015_0_0_1"/>
<dbReference type="KEGG" id="lth:KLTH0G14190g"/>
<dbReference type="GO" id="GO:0003678">
    <property type="term" value="F:DNA helicase activity"/>
    <property type="evidence" value="ECO:0007669"/>
    <property type="project" value="UniProtKB-ARBA"/>
</dbReference>
<keyword evidence="1" id="KW-0378">Hydrolase</keyword>
<evidence type="ECO:0000256" key="1">
    <source>
        <dbReference type="ARBA" id="ARBA00022806"/>
    </source>
</evidence>
<feature type="compositionally biased region" description="Polar residues" evidence="2">
    <location>
        <begin position="276"/>
        <end position="305"/>
    </location>
</feature>